<accession>A0ABU3GQG9</accession>
<dbReference type="Pfam" id="PF00044">
    <property type="entry name" value="Gp_dh_N"/>
    <property type="match status" value="1"/>
</dbReference>
<dbReference type="Proteomes" id="UP001258315">
    <property type="component" value="Unassembled WGS sequence"/>
</dbReference>
<dbReference type="RefSeq" id="WP_311948085.1">
    <property type="nucleotide sequence ID" value="NZ_JAVLVU010000001.1"/>
</dbReference>
<evidence type="ECO:0000313" key="3">
    <source>
        <dbReference type="Proteomes" id="UP001258315"/>
    </source>
</evidence>
<gene>
    <name evidence="2" type="ORF">QE417_001084</name>
</gene>
<organism evidence="2 3">
    <name type="scientific">Mucilaginibacter terrae</name>
    <dbReference type="NCBI Taxonomy" id="1955052"/>
    <lineage>
        <taxon>Bacteria</taxon>
        <taxon>Pseudomonadati</taxon>
        <taxon>Bacteroidota</taxon>
        <taxon>Sphingobacteriia</taxon>
        <taxon>Sphingobacteriales</taxon>
        <taxon>Sphingobacteriaceae</taxon>
        <taxon>Mucilaginibacter</taxon>
    </lineage>
</organism>
<proteinExistence type="predicted"/>
<dbReference type="Gene3D" id="3.40.50.720">
    <property type="entry name" value="NAD(P)-binding Rossmann-like Domain"/>
    <property type="match status" value="1"/>
</dbReference>
<protein>
    <submittedName>
        <fullName evidence="2">Glyceraldehyde-3-phosphate dehydrogenase/erythrose-4-phosphate dehydrogenase</fullName>
    </submittedName>
</protein>
<keyword evidence="3" id="KW-1185">Reference proteome</keyword>
<dbReference type="InterPro" id="IPR020828">
    <property type="entry name" value="GlycerAld_3-P_DH_NAD(P)-bd"/>
</dbReference>
<evidence type="ECO:0000259" key="1">
    <source>
        <dbReference type="Pfam" id="PF00044"/>
    </source>
</evidence>
<dbReference type="EMBL" id="JAVLVU010000001">
    <property type="protein sequence ID" value="MDT3402012.1"/>
    <property type="molecule type" value="Genomic_DNA"/>
</dbReference>
<dbReference type="SUPFAM" id="SSF51735">
    <property type="entry name" value="NAD(P)-binding Rossmann-fold domains"/>
    <property type="match status" value="1"/>
</dbReference>
<comment type="caution">
    <text evidence="2">The sequence shown here is derived from an EMBL/GenBank/DDBJ whole genome shotgun (WGS) entry which is preliminary data.</text>
</comment>
<name>A0ABU3GQG9_9SPHI</name>
<sequence>MKKITIFGFGRIGRQLLRIALDKKIFVPHAVADVKELKTLGALFAVDTNYGRWLSLVPPAKANAYPYTIGLGCFYAESGISL</sequence>
<reference evidence="3" key="1">
    <citation type="submission" date="2023-07" db="EMBL/GenBank/DDBJ databases">
        <title>Functional and genomic diversity of the sorghum phyllosphere microbiome.</title>
        <authorList>
            <person name="Shade A."/>
        </authorList>
    </citation>
    <scope>NUCLEOTIDE SEQUENCE [LARGE SCALE GENOMIC DNA]</scope>
    <source>
        <strain evidence="3">SORGH_AS_0422</strain>
    </source>
</reference>
<feature type="domain" description="Glyceraldehyde 3-phosphate dehydrogenase NAD(P) binding" evidence="1">
    <location>
        <begin position="3"/>
        <end position="55"/>
    </location>
</feature>
<dbReference type="InterPro" id="IPR036291">
    <property type="entry name" value="NAD(P)-bd_dom_sf"/>
</dbReference>
<evidence type="ECO:0000313" key="2">
    <source>
        <dbReference type="EMBL" id="MDT3402012.1"/>
    </source>
</evidence>